<comment type="cofactor">
    <cofactor evidence="1">
        <name>Fe(3+)</name>
        <dbReference type="ChEBI" id="CHEBI:29034"/>
    </cofactor>
</comment>
<comment type="caution">
    <text evidence="9">The sequence shown here is derived from an EMBL/GenBank/DDBJ whole genome shotgun (WGS) entry which is preliminary data.</text>
</comment>
<gene>
    <name evidence="9" type="ORF">AU381_23860</name>
</gene>
<dbReference type="InterPro" id="IPR000627">
    <property type="entry name" value="Intradiol_dOase_C"/>
</dbReference>
<evidence type="ECO:0000313" key="10">
    <source>
        <dbReference type="Proteomes" id="UP000094025"/>
    </source>
</evidence>
<dbReference type="InterPro" id="IPR039390">
    <property type="entry name" value="1_2-HQD/HQD"/>
</dbReference>
<evidence type="ECO:0000313" key="9">
    <source>
        <dbReference type="EMBL" id="OAP34382.1"/>
    </source>
</evidence>
<dbReference type="GO" id="GO:0008199">
    <property type="term" value="F:ferric iron binding"/>
    <property type="evidence" value="ECO:0007669"/>
    <property type="project" value="InterPro"/>
</dbReference>
<evidence type="ECO:0000256" key="3">
    <source>
        <dbReference type="ARBA" id="ARBA00022723"/>
    </source>
</evidence>
<dbReference type="GO" id="GO:0018576">
    <property type="term" value="F:catechol 1,2-dioxygenase activity"/>
    <property type="evidence" value="ECO:0007669"/>
    <property type="project" value="InterPro"/>
</dbReference>
<evidence type="ECO:0000256" key="5">
    <source>
        <dbReference type="ARBA" id="ARBA00023002"/>
    </source>
</evidence>
<proteinExistence type="inferred from homology"/>
<dbReference type="PANTHER" id="PTHR33711">
    <property type="entry name" value="DIOXYGENASE, PUTATIVE (AFU_ORTHOLOGUE AFUA_2G02910)-RELATED"/>
    <property type="match status" value="1"/>
</dbReference>
<comment type="similarity">
    <text evidence="2">Belongs to the intradiol ring-cleavage dioxygenase family.</text>
</comment>
<keyword evidence="6" id="KW-0408">Iron</keyword>
<dbReference type="SUPFAM" id="SSF49482">
    <property type="entry name" value="Aromatic compound dioxygenase"/>
    <property type="match status" value="1"/>
</dbReference>
<organism evidence="9 10">
    <name type="scientific">Sinorhizobium glycinis</name>
    <dbReference type="NCBI Taxonomy" id="1472378"/>
    <lineage>
        <taxon>Bacteria</taxon>
        <taxon>Pseudomonadati</taxon>
        <taxon>Pseudomonadota</taxon>
        <taxon>Alphaproteobacteria</taxon>
        <taxon>Hyphomicrobiales</taxon>
        <taxon>Rhizobiaceae</taxon>
        <taxon>Sinorhizobium/Ensifer group</taxon>
        <taxon>Sinorhizobium</taxon>
    </lineage>
</organism>
<sequence length="297" mass="33125">MVVKTESDLTPAVLAVMNRTEDPRLREILVATVKHLHAFVREVRLTEVEFREATAVLNEIGKLHTDHHNEFVLMAGSLGVSSLVCLLNNGDRGQTETSQSLLGPFWRLNSPRVENGGSIIRSETPGTPLFVHAKVVDRDGKPIAGAEVDVWHASPVGLYENQDPDQAEMNLRGKFMTDEQGRFWFRTVKMVGYPIPVDGVVGRLLKAQGRHPYRPAHLHALIFKHGYKTLISQVFDPSDPNIDSDVQFGVTAALTGDFIRHEEPHPSETDIPGPWFSLDYTYVMEPGEAVLPRPPIK</sequence>
<dbReference type="InterPro" id="IPR007535">
    <property type="entry name" value="Catechol_dOase_N"/>
</dbReference>
<feature type="domain" description="Intradiol ring-cleavage dioxygenases" evidence="7">
    <location>
        <begin position="121"/>
        <end position="257"/>
    </location>
</feature>
<dbReference type="AlphaFoldDB" id="A0A178XI25"/>
<keyword evidence="5" id="KW-0560">Oxidoreductase</keyword>
<evidence type="ECO:0000256" key="2">
    <source>
        <dbReference type="ARBA" id="ARBA00007825"/>
    </source>
</evidence>
<evidence type="ECO:0000256" key="6">
    <source>
        <dbReference type="ARBA" id="ARBA00023004"/>
    </source>
</evidence>
<dbReference type="OrthoDB" id="9800887at2"/>
<dbReference type="Pfam" id="PF04444">
    <property type="entry name" value="Dioxygenase_N"/>
    <property type="match status" value="1"/>
</dbReference>
<dbReference type="EMBL" id="LPUX01000068">
    <property type="protein sequence ID" value="OAP34382.1"/>
    <property type="molecule type" value="Genomic_DNA"/>
</dbReference>
<dbReference type="STRING" id="1472378.AU381_23860"/>
<keyword evidence="3" id="KW-0479">Metal-binding</keyword>
<dbReference type="RefSeq" id="WP_064244573.1">
    <property type="nucleotide sequence ID" value="NZ_LPUX01000068.1"/>
</dbReference>
<evidence type="ECO:0000259" key="7">
    <source>
        <dbReference type="Pfam" id="PF00775"/>
    </source>
</evidence>
<evidence type="ECO:0000259" key="8">
    <source>
        <dbReference type="Pfam" id="PF04444"/>
    </source>
</evidence>
<protein>
    <submittedName>
        <fullName evidence="9">Catechol 1,2-dioxygenase</fullName>
    </submittedName>
</protein>
<keyword evidence="4 9" id="KW-0223">Dioxygenase</keyword>
<accession>A0A178XI25</accession>
<dbReference type="CDD" id="cd03461">
    <property type="entry name" value="1_2-HQD"/>
    <property type="match status" value="1"/>
</dbReference>
<dbReference type="Pfam" id="PF00775">
    <property type="entry name" value="Dioxygenase_C"/>
    <property type="match status" value="1"/>
</dbReference>
<dbReference type="InterPro" id="IPR015889">
    <property type="entry name" value="Intradiol_dOase_core"/>
</dbReference>
<reference evidence="9 10" key="1">
    <citation type="journal article" date="2016" name="Int. J. Syst. Evol. Microbiol.">
        <title>Ensifer glycinis sp. nov., an novel rhizobial species associated with Glycine spp.</title>
        <authorList>
            <person name="Yan H."/>
            <person name="Yan J."/>
            <person name="Sui X.H."/>
            <person name="Wang E.T."/>
            <person name="Chen W.X."/>
            <person name="Zhang X.X."/>
            <person name="Chen W.F."/>
        </authorList>
    </citation>
    <scope>NUCLEOTIDE SEQUENCE [LARGE SCALE GENOMIC DNA]</scope>
    <source>
        <strain evidence="9 10">CCBAU 23380</strain>
    </source>
</reference>
<dbReference type="Gene3D" id="2.60.130.10">
    <property type="entry name" value="Aromatic compound dioxygenase"/>
    <property type="match status" value="1"/>
</dbReference>
<dbReference type="Proteomes" id="UP000094025">
    <property type="component" value="Unassembled WGS sequence"/>
</dbReference>
<keyword evidence="10" id="KW-1185">Reference proteome</keyword>
<dbReference type="InterPro" id="IPR050770">
    <property type="entry name" value="Intradiol_RC_Dioxygenase"/>
</dbReference>
<evidence type="ECO:0000256" key="4">
    <source>
        <dbReference type="ARBA" id="ARBA00022964"/>
    </source>
</evidence>
<name>A0A178XI25_9HYPH</name>
<dbReference type="GO" id="GO:0009712">
    <property type="term" value="P:catechol-containing compound metabolic process"/>
    <property type="evidence" value="ECO:0007669"/>
    <property type="project" value="InterPro"/>
</dbReference>
<evidence type="ECO:0000256" key="1">
    <source>
        <dbReference type="ARBA" id="ARBA00001965"/>
    </source>
</evidence>
<dbReference type="PANTHER" id="PTHR33711:SF7">
    <property type="entry name" value="INTRADIOL RING-CLEAVAGE DIOXYGENASES DOMAIN-CONTAINING PROTEIN-RELATED"/>
    <property type="match status" value="1"/>
</dbReference>
<feature type="domain" description="Catechol dioxygenase N-terminal" evidence="8">
    <location>
        <begin position="22"/>
        <end position="91"/>
    </location>
</feature>